<dbReference type="EMBL" id="KL972422">
    <property type="protein sequence ID" value="KFK24074.1"/>
    <property type="molecule type" value="Genomic_DNA"/>
</dbReference>
<keyword evidence="4" id="KW-1185">Reference proteome</keyword>
<dbReference type="AlphaFoldDB" id="A0A087G2H2"/>
<dbReference type="Proteomes" id="UP000029120">
    <property type="component" value="Unassembled WGS sequence"/>
</dbReference>
<organism evidence="3 4">
    <name type="scientific">Arabis alpina</name>
    <name type="common">Alpine rock-cress</name>
    <dbReference type="NCBI Taxonomy" id="50452"/>
    <lineage>
        <taxon>Eukaryota</taxon>
        <taxon>Viridiplantae</taxon>
        <taxon>Streptophyta</taxon>
        <taxon>Embryophyta</taxon>
        <taxon>Tracheophyta</taxon>
        <taxon>Spermatophyta</taxon>
        <taxon>Magnoliopsida</taxon>
        <taxon>eudicotyledons</taxon>
        <taxon>Gunneridae</taxon>
        <taxon>Pentapetalae</taxon>
        <taxon>rosids</taxon>
        <taxon>malvids</taxon>
        <taxon>Brassicales</taxon>
        <taxon>Brassicaceae</taxon>
        <taxon>Arabideae</taxon>
        <taxon>Arabis</taxon>
    </lineage>
</organism>
<feature type="region of interest" description="Disordered" evidence="2">
    <location>
        <begin position="507"/>
        <end position="565"/>
    </location>
</feature>
<feature type="compositionally biased region" description="Low complexity" evidence="2">
    <location>
        <begin position="78"/>
        <end position="93"/>
    </location>
</feature>
<evidence type="ECO:0000313" key="4">
    <source>
        <dbReference type="Proteomes" id="UP000029120"/>
    </source>
</evidence>
<proteinExistence type="predicted"/>
<feature type="compositionally biased region" description="Low complexity" evidence="2">
    <location>
        <begin position="223"/>
        <end position="235"/>
    </location>
</feature>
<evidence type="ECO:0000256" key="1">
    <source>
        <dbReference type="SAM" id="Coils"/>
    </source>
</evidence>
<feature type="region of interest" description="Disordered" evidence="2">
    <location>
        <begin position="178"/>
        <end position="237"/>
    </location>
</feature>
<feature type="compositionally biased region" description="Basic and acidic residues" evidence="2">
    <location>
        <begin position="196"/>
        <end position="219"/>
    </location>
</feature>
<dbReference type="eggNOG" id="ENOG502RF2C">
    <property type="taxonomic scope" value="Eukaryota"/>
</dbReference>
<feature type="region of interest" description="Disordered" evidence="2">
    <location>
        <begin position="1"/>
        <end position="39"/>
    </location>
</feature>
<feature type="coiled-coil region" evidence="1">
    <location>
        <begin position="334"/>
        <end position="368"/>
    </location>
</feature>
<dbReference type="Gramene" id="KFK24074">
    <property type="protein sequence ID" value="KFK24074"/>
    <property type="gene ID" value="AALP_AAs67887U000100"/>
</dbReference>
<reference evidence="4" key="1">
    <citation type="journal article" date="2015" name="Nat. Plants">
        <title>Genome expansion of Arabis alpina linked with retrotransposition and reduced symmetric DNA methylation.</title>
        <authorList>
            <person name="Willing E.M."/>
            <person name="Rawat V."/>
            <person name="Mandakova T."/>
            <person name="Maumus F."/>
            <person name="James G.V."/>
            <person name="Nordstroem K.J."/>
            <person name="Becker C."/>
            <person name="Warthmann N."/>
            <person name="Chica C."/>
            <person name="Szarzynska B."/>
            <person name="Zytnicki M."/>
            <person name="Albani M.C."/>
            <person name="Kiefer C."/>
            <person name="Bergonzi S."/>
            <person name="Castaings L."/>
            <person name="Mateos J.L."/>
            <person name="Berns M.C."/>
            <person name="Bujdoso N."/>
            <person name="Piofczyk T."/>
            <person name="de Lorenzo L."/>
            <person name="Barrero-Sicilia C."/>
            <person name="Mateos I."/>
            <person name="Piednoel M."/>
            <person name="Hagmann J."/>
            <person name="Chen-Min-Tao R."/>
            <person name="Iglesias-Fernandez R."/>
            <person name="Schuster S.C."/>
            <person name="Alonso-Blanco C."/>
            <person name="Roudier F."/>
            <person name="Carbonero P."/>
            <person name="Paz-Ares J."/>
            <person name="Davis S.J."/>
            <person name="Pecinka A."/>
            <person name="Quesneville H."/>
            <person name="Colot V."/>
            <person name="Lysak M.A."/>
            <person name="Weigel D."/>
            <person name="Coupland G."/>
            <person name="Schneeberger K."/>
        </authorList>
    </citation>
    <scope>NUCLEOTIDE SEQUENCE [LARGE SCALE GENOMIC DNA]</scope>
    <source>
        <strain evidence="4">cv. Pajares</strain>
    </source>
</reference>
<feature type="compositionally biased region" description="Low complexity" evidence="2">
    <location>
        <begin position="100"/>
        <end position="143"/>
    </location>
</feature>
<sequence>MRRDFGRWTRPNPIEMAYKGDRTSTEGSEQLEGSLGFAQRSRVQLEERLLTAACRESESFSWGFFGLGGAASLRTPATTSAAPTTVPAPGVPTTAPPSVTPTTATPSVTPTTAPASARPTTVPASARPTTASASTEPTTVPPSEQRDTSTKKTTTAAKGSCLPSSTRTEIVAALPAVPAPLPSDYDAKKAAKGKGHAGDDRNRSSDRDDVIDVDREPKRARARSASPPRRVSSSVFESKASARSLFSTLTRRTETARSAAAGILAERTAAWASIDKKNTELDSKFREIIQLRVAAKKSAKALLTEAWRSVTALAAAEEREQCSAAILTKRSGELVAVMEKLRQVDEHIQSLQRKFTRARNKFDELQGDLWGNMVCQVQRVANLDFARLLLGLIDGQEPPRLEDELTFLTADVAEHTGDEERFERLMKNLHGLLHVLDPRVKAPNAAAQDRTLETYAASVGVADPSGSLLGGTSSCKAAVFGVDGKFSLIGGVGAEVTKTRINDVDEGAGAIGAPEEARTDEDFQGPRIDALTEDPRLDDVFGETEAEGAPVTQVAPPGVDEETVA</sequence>
<accession>A0A087G2H2</accession>
<feature type="region of interest" description="Disordered" evidence="2">
    <location>
        <begin position="78"/>
        <end position="163"/>
    </location>
</feature>
<protein>
    <submittedName>
        <fullName evidence="3">Uncharacterized protein</fullName>
    </submittedName>
</protein>
<evidence type="ECO:0000313" key="3">
    <source>
        <dbReference type="EMBL" id="KFK24074.1"/>
    </source>
</evidence>
<name>A0A087G2H2_ARAAL</name>
<keyword evidence="1" id="KW-0175">Coiled coil</keyword>
<evidence type="ECO:0000256" key="2">
    <source>
        <dbReference type="SAM" id="MobiDB-lite"/>
    </source>
</evidence>
<gene>
    <name evidence="3" type="ORF">AALP_AAs67887U000100</name>
</gene>